<name>A0A6J8EN66_MYTCO</name>
<proteinExistence type="predicted"/>
<gene>
    <name evidence="2" type="ORF">MCOR_54002</name>
</gene>
<sequence length="590" mass="67235">MDGTTHKTLLRRLSCRKSFKDKKLLNSASRRTANVGEWIKSISSHMHRVAASTPTGDGEEIVSNWLSVANNVQNTHTGHSDTFPSDAKMDNIVKVLRKFREEDPEMEEYDGKCLPTLSKAELTSIAKSKGVKLDELLLLGGIPDSRENMCKLVHFALQCADTIQKGKEDEEAGPSNRPDPPRKKRKTNDTTGMKALEDKIDKLEKMLEEKKTADDESDLERAKRDVKEEASKGPKVDIDVLHERLVILESLARKQNSDIKDKINLILNRFNSHKSNPSFAAALVLKLVCNREESILDKEQKLMKNFGLTKNNDDVNTQGYGMFQPMPYNYGYNRFSYPQGPSPPCFSQQPRRSRPRTLLICYRYNKPGRKFSNETMGKNVIFDSDPTNEFIRLASSPCSKAVYPRNEQCDLSRYKKSKSGITLNGDLKDEITSWRFLDEWEGKLEWKRERHLSVTIFTDASTFKWGGVFKINDIKHTVGDSWVAEMFSLPIMIQEAYALLNVLKSFRDKIQGFRIDANVDNKALIYAWDNEGSRSSQLNSVIKDIFKFTIDSDIVLNLYYIPSKQNLADAPSRTLTKCDATITKAIWQTI</sequence>
<protein>
    <recommendedName>
        <fullName evidence="4">Reverse transcriptase RNase H-like domain-containing protein</fullName>
    </recommendedName>
</protein>
<dbReference type="PANTHER" id="PTHR33050">
    <property type="entry name" value="REVERSE TRANSCRIPTASE DOMAIN-CONTAINING PROTEIN"/>
    <property type="match status" value="1"/>
</dbReference>
<dbReference type="InterPro" id="IPR052055">
    <property type="entry name" value="Hepadnavirus_pol/RT"/>
</dbReference>
<dbReference type="AlphaFoldDB" id="A0A6J8EN66"/>
<evidence type="ECO:0000256" key="1">
    <source>
        <dbReference type="SAM" id="MobiDB-lite"/>
    </source>
</evidence>
<keyword evidence="3" id="KW-1185">Reference proteome</keyword>
<evidence type="ECO:0000313" key="2">
    <source>
        <dbReference type="EMBL" id="CAC5421918.1"/>
    </source>
</evidence>
<dbReference type="Proteomes" id="UP000507470">
    <property type="component" value="Unassembled WGS sequence"/>
</dbReference>
<dbReference type="EMBL" id="CACVKT020009453">
    <property type="protein sequence ID" value="CAC5421918.1"/>
    <property type="molecule type" value="Genomic_DNA"/>
</dbReference>
<reference evidence="2 3" key="1">
    <citation type="submission" date="2020-06" db="EMBL/GenBank/DDBJ databases">
        <authorList>
            <person name="Li R."/>
            <person name="Bekaert M."/>
        </authorList>
    </citation>
    <scope>NUCLEOTIDE SEQUENCE [LARGE SCALE GENOMIC DNA]</scope>
    <source>
        <strain evidence="3">wild</strain>
    </source>
</reference>
<organism evidence="2 3">
    <name type="scientific">Mytilus coruscus</name>
    <name type="common">Sea mussel</name>
    <dbReference type="NCBI Taxonomy" id="42192"/>
    <lineage>
        <taxon>Eukaryota</taxon>
        <taxon>Metazoa</taxon>
        <taxon>Spiralia</taxon>
        <taxon>Lophotrochozoa</taxon>
        <taxon>Mollusca</taxon>
        <taxon>Bivalvia</taxon>
        <taxon>Autobranchia</taxon>
        <taxon>Pteriomorphia</taxon>
        <taxon>Mytilida</taxon>
        <taxon>Mytiloidea</taxon>
        <taxon>Mytilidae</taxon>
        <taxon>Mytilinae</taxon>
        <taxon>Mytilus</taxon>
    </lineage>
</organism>
<dbReference type="PANTHER" id="PTHR33050:SF7">
    <property type="entry name" value="RIBONUCLEASE H"/>
    <property type="match status" value="1"/>
</dbReference>
<accession>A0A6J8EN66</accession>
<evidence type="ECO:0000313" key="3">
    <source>
        <dbReference type="Proteomes" id="UP000507470"/>
    </source>
</evidence>
<dbReference type="OrthoDB" id="6175794at2759"/>
<feature type="region of interest" description="Disordered" evidence="1">
    <location>
        <begin position="165"/>
        <end position="195"/>
    </location>
</feature>
<evidence type="ECO:0008006" key="4">
    <source>
        <dbReference type="Google" id="ProtNLM"/>
    </source>
</evidence>
<feature type="region of interest" description="Disordered" evidence="1">
    <location>
        <begin position="208"/>
        <end position="231"/>
    </location>
</feature>